<reference evidence="1 2" key="1">
    <citation type="journal article" date="2013" name="BMC Microbiol.">
        <title>Identification of the type II cytochrome c maturation pathway in anammox bacteria by comparative genomics.</title>
        <authorList>
            <person name="Ferousi C."/>
            <person name="Speth D.R."/>
            <person name="Reimann J."/>
            <person name="Op den Camp H.J."/>
            <person name="Allen J.W."/>
            <person name="Keltjens J.T."/>
            <person name="Jetten M.S."/>
        </authorList>
    </citation>
    <scope>NUCLEOTIDE SEQUENCE [LARGE SCALE GENOMIC DNA]</scope>
    <source>
        <strain evidence="1">RU1</strain>
    </source>
</reference>
<protein>
    <submittedName>
        <fullName evidence="1">Uncharacterized protein</fullName>
    </submittedName>
</protein>
<name>A0A0M2UT25_9BACT</name>
<sequence>MTKREMDVEGRNILECAFAPPIGKEDGEEE</sequence>
<dbReference type="EMBL" id="LAQJ01000209">
    <property type="protein sequence ID" value="KKO19208.1"/>
    <property type="molecule type" value="Genomic_DNA"/>
</dbReference>
<dbReference type="Proteomes" id="UP000034954">
    <property type="component" value="Unassembled WGS sequence"/>
</dbReference>
<comment type="caution">
    <text evidence="1">The sequence shown here is derived from an EMBL/GenBank/DDBJ whole genome shotgun (WGS) entry which is preliminary data.</text>
</comment>
<proteinExistence type="predicted"/>
<dbReference type="AlphaFoldDB" id="A0A0M2UT25"/>
<accession>A0A0M2UT25</accession>
<keyword evidence="2" id="KW-1185">Reference proteome</keyword>
<organism evidence="1 2">
    <name type="scientific">Candidatus Brocadia fulgida</name>
    <dbReference type="NCBI Taxonomy" id="380242"/>
    <lineage>
        <taxon>Bacteria</taxon>
        <taxon>Pseudomonadati</taxon>
        <taxon>Planctomycetota</taxon>
        <taxon>Candidatus Brocadiia</taxon>
        <taxon>Candidatus Brocadiales</taxon>
        <taxon>Candidatus Brocadiaceae</taxon>
        <taxon>Candidatus Brocadia</taxon>
    </lineage>
</organism>
<evidence type="ECO:0000313" key="2">
    <source>
        <dbReference type="Proteomes" id="UP000034954"/>
    </source>
</evidence>
<evidence type="ECO:0000313" key="1">
    <source>
        <dbReference type="EMBL" id="KKO19208.1"/>
    </source>
</evidence>
<gene>
    <name evidence="1" type="ORF">BROFUL_02086</name>
</gene>